<evidence type="ECO:0000313" key="2">
    <source>
        <dbReference type="Proteomes" id="UP001501510"/>
    </source>
</evidence>
<comment type="caution">
    <text evidence="1">The sequence shown here is derived from an EMBL/GenBank/DDBJ whole genome shotgun (WGS) entry which is preliminary data.</text>
</comment>
<evidence type="ECO:0000313" key="1">
    <source>
        <dbReference type="EMBL" id="GAA0740181.1"/>
    </source>
</evidence>
<dbReference type="Proteomes" id="UP001501510">
    <property type="component" value="Unassembled WGS sequence"/>
</dbReference>
<proteinExistence type="predicted"/>
<dbReference type="EMBL" id="BAAACG010000009">
    <property type="protein sequence ID" value="GAA0740181.1"/>
    <property type="molecule type" value="Genomic_DNA"/>
</dbReference>
<gene>
    <name evidence="1" type="ORF">GCM10008906_19850</name>
</gene>
<dbReference type="RefSeq" id="WP_343761270.1">
    <property type="nucleotide sequence ID" value="NZ_BAAACG010000009.1"/>
</dbReference>
<evidence type="ECO:0008006" key="3">
    <source>
        <dbReference type="Google" id="ProtNLM"/>
    </source>
</evidence>
<accession>A0ABN1JHW9</accession>
<name>A0ABN1JHW9_9CLOT</name>
<protein>
    <recommendedName>
        <fullName evidence="3">Arsenical resistance operon trans-acting repressor ArsD</fullName>
    </recommendedName>
</protein>
<reference evidence="1 2" key="1">
    <citation type="journal article" date="2019" name="Int. J. Syst. Evol. Microbiol.">
        <title>The Global Catalogue of Microorganisms (GCM) 10K type strain sequencing project: providing services to taxonomists for standard genome sequencing and annotation.</title>
        <authorList>
            <consortium name="The Broad Institute Genomics Platform"/>
            <consortium name="The Broad Institute Genome Sequencing Center for Infectious Disease"/>
            <person name="Wu L."/>
            <person name="Ma J."/>
        </authorList>
    </citation>
    <scope>NUCLEOTIDE SEQUENCE [LARGE SCALE GENOMIC DNA]</scope>
    <source>
        <strain evidence="1 2">JCM 1407</strain>
    </source>
</reference>
<organism evidence="1 2">
    <name type="scientific">Clostridium oceanicum</name>
    <dbReference type="NCBI Taxonomy" id="1543"/>
    <lineage>
        <taxon>Bacteria</taxon>
        <taxon>Bacillati</taxon>
        <taxon>Bacillota</taxon>
        <taxon>Clostridia</taxon>
        <taxon>Eubacteriales</taxon>
        <taxon>Clostridiaceae</taxon>
        <taxon>Clostridium</taxon>
    </lineage>
</organism>
<keyword evidence="2" id="KW-1185">Reference proteome</keyword>
<sequence length="138" mass="15835">MNKKIIEIFMLNEVLNNKLLNNNSSCGCGCNCGESNSFTIDQLVERFNEKYHSSWNFKIYKITKENKKDFIEKINKIMLDSGERLILDESNLDFILPKIVPLISVSGKVISVKNYPNEEQLYKAISTGKRIEMKSGCC</sequence>